<dbReference type="SUPFAM" id="SSF54637">
    <property type="entry name" value="Thioesterase/thiol ester dehydrase-isomerase"/>
    <property type="match status" value="1"/>
</dbReference>
<name>A0ABS2EUI4_9BACE</name>
<dbReference type="InterPro" id="IPR054485">
    <property type="entry name" value="FlK-like_dom"/>
</dbReference>
<organism evidence="2 3">
    <name type="scientific">Bacteroides mediterraneensis</name>
    <dbReference type="NCBI Taxonomy" id="1841856"/>
    <lineage>
        <taxon>Bacteria</taxon>
        <taxon>Pseudomonadati</taxon>
        <taxon>Bacteroidota</taxon>
        <taxon>Bacteroidia</taxon>
        <taxon>Bacteroidales</taxon>
        <taxon>Bacteroidaceae</taxon>
        <taxon>Bacteroides</taxon>
    </lineage>
</organism>
<proteinExistence type="predicted"/>
<accession>A0ABS2EUI4</accession>
<evidence type="ECO:0000259" key="1">
    <source>
        <dbReference type="Pfam" id="PF22636"/>
    </source>
</evidence>
<dbReference type="RefSeq" id="WP_204474996.1">
    <property type="nucleotide sequence ID" value="NZ_JACJJW010000007.1"/>
</dbReference>
<dbReference type="PIRSF" id="PIRSF014972">
    <property type="entry name" value="FlK"/>
    <property type="match status" value="1"/>
</dbReference>
<comment type="caution">
    <text evidence="2">The sequence shown here is derived from an EMBL/GenBank/DDBJ whole genome shotgun (WGS) entry which is preliminary data.</text>
</comment>
<dbReference type="EMBL" id="JACJJW010000007">
    <property type="protein sequence ID" value="MBM6757889.1"/>
    <property type="molecule type" value="Genomic_DNA"/>
</dbReference>
<dbReference type="InterPro" id="IPR029069">
    <property type="entry name" value="HotDog_dom_sf"/>
</dbReference>
<evidence type="ECO:0000313" key="2">
    <source>
        <dbReference type="EMBL" id="MBM6757889.1"/>
    </source>
</evidence>
<dbReference type="Gene3D" id="3.10.129.10">
    <property type="entry name" value="Hotdog Thioesterase"/>
    <property type="match status" value="1"/>
</dbReference>
<dbReference type="PANTHER" id="PTHR36934:SF1">
    <property type="entry name" value="THIOESTERASE DOMAIN-CONTAINING PROTEIN"/>
    <property type="match status" value="1"/>
</dbReference>
<dbReference type="Pfam" id="PF22636">
    <property type="entry name" value="FlK"/>
    <property type="match status" value="1"/>
</dbReference>
<dbReference type="PANTHER" id="PTHR36934">
    <property type="entry name" value="BLR0278 PROTEIN"/>
    <property type="match status" value="1"/>
</dbReference>
<keyword evidence="3" id="KW-1185">Reference proteome</keyword>
<reference evidence="2 3" key="1">
    <citation type="journal article" date="2021" name="Sci. Rep.">
        <title>The distribution of antibiotic resistance genes in chicken gut microbiota commensals.</title>
        <authorList>
            <person name="Juricova H."/>
            <person name="Matiasovicova J."/>
            <person name="Kubasova T."/>
            <person name="Cejkova D."/>
            <person name="Rychlik I."/>
        </authorList>
    </citation>
    <scope>NUCLEOTIDE SEQUENCE [LARGE SCALE GENOMIC DNA]</scope>
    <source>
        <strain evidence="2 3">An801</strain>
    </source>
</reference>
<feature type="domain" description="Fluoroacetyl-CoA-specific thioesterase-like" evidence="1">
    <location>
        <begin position="13"/>
        <end position="116"/>
    </location>
</feature>
<evidence type="ECO:0000313" key="3">
    <source>
        <dbReference type="Proteomes" id="UP000703295"/>
    </source>
</evidence>
<dbReference type="InterPro" id="IPR025540">
    <property type="entry name" value="FlK"/>
</dbReference>
<dbReference type="Proteomes" id="UP000703295">
    <property type="component" value="Unassembled WGS sequence"/>
</dbReference>
<gene>
    <name evidence="2" type="ORF">H6A31_04155</name>
</gene>
<sequence>METGLTYSSTVQVNSTNTALALGSGDMEVFATPALVALMENAAMRAVQPALPEGSTTVGAMIQTSHLKPSGLGEEVTATAELTGIEGRKLTFKVSASDRKGLVGEGVHIRYIVDRERFLSKL</sequence>
<protein>
    <submittedName>
        <fullName evidence="2">Thioesterase family protein</fullName>
    </submittedName>
</protein>